<feature type="compositionally biased region" description="Gly residues" evidence="3">
    <location>
        <begin position="82"/>
        <end position="98"/>
    </location>
</feature>
<dbReference type="GO" id="GO:0000049">
    <property type="term" value="F:tRNA binding"/>
    <property type="evidence" value="ECO:0007669"/>
    <property type="project" value="TreeGrafter"/>
</dbReference>
<dbReference type="InterPro" id="IPR029063">
    <property type="entry name" value="SAM-dependent_MTases_sf"/>
</dbReference>
<dbReference type="Gene3D" id="3.40.50.150">
    <property type="entry name" value="Vaccinia Virus protein VP39"/>
    <property type="match status" value="1"/>
</dbReference>
<dbReference type="GO" id="GO:0005737">
    <property type="term" value="C:cytoplasm"/>
    <property type="evidence" value="ECO:0007669"/>
    <property type="project" value="TreeGrafter"/>
</dbReference>
<feature type="region of interest" description="Disordered" evidence="3">
    <location>
        <begin position="82"/>
        <end position="130"/>
    </location>
</feature>
<dbReference type="InterPro" id="IPR051422">
    <property type="entry name" value="AlkB_tRNA_MeTrf/Diox"/>
</dbReference>
<evidence type="ECO:0000313" key="4">
    <source>
        <dbReference type="EMBL" id="EDW45063.1"/>
    </source>
</evidence>
<dbReference type="GO" id="GO:0005634">
    <property type="term" value="C:nucleus"/>
    <property type="evidence" value="ECO:0007669"/>
    <property type="project" value="TreeGrafter"/>
</dbReference>
<dbReference type="GO" id="GO:0030488">
    <property type="term" value="P:tRNA methylation"/>
    <property type="evidence" value="ECO:0007669"/>
    <property type="project" value="TreeGrafter"/>
</dbReference>
<keyword evidence="5" id="KW-1185">Reference proteome</keyword>
<dbReference type="HOGENOM" id="CLU_112180_0_0_1"/>
<dbReference type="PhylomeDB" id="B4ICG7"/>
<dbReference type="GO" id="GO:0106335">
    <property type="term" value="F:tRNA (5-carboxymethyluridine(34)-5-O)-methyltransferase activity"/>
    <property type="evidence" value="ECO:0007669"/>
    <property type="project" value="TreeGrafter"/>
</dbReference>
<protein>
    <submittedName>
        <fullName evidence="4">GM10286</fullName>
    </submittedName>
</protein>
<dbReference type="Proteomes" id="UP000001292">
    <property type="component" value="Unassembled WGS sequence"/>
</dbReference>
<reference evidence="4 5" key="1">
    <citation type="journal article" date="2007" name="Nature">
        <title>Evolution of genes and genomes on the Drosophila phylogeny.</title>
        <authorList>
            <consortium name="Drosophila 12 Genomes Consortium"/>
            <person name="Clark A.G."/>
            <person name="Eisen M.B."/>
            <person name="Smith D.R."/>
            <person name="Bergman C.M."/>
            <person name="Oliver B."/>
            <person name="Markow T.A."/>
            <person name="Kaufman T.C."/>
            <person name="Kellis M."/>
            <person name="Gelbart W."/>
            <person name="Iyer V.N."/>
            <person name="Pollard D.A."/>
            <person name="Sackton T.B."/>
            <person name="Larracuente A.M."/>
            <person name="Singh N.D."/>
            <person name="Abad J.P."/>
            <person name="Abt D.N."/>
            <person name="Adryan B."/>
            <person name="Aguade M."/>
            <person name="Akashi H."/>
            <person name="Anderson W.W."/>
            <person name="Aquadro C.F."/>
            <person name="Ardell D.H."/>
            <person name="Arguello R."/>
            <person name="Artieri C.G."/>
            <person name="Barbash D.A."/>
            <person name="Barker D."/>
            <person name="Barsanti P."/>
            <person name="Batterham P."/>
            <person name="Batzoglou S."/>
            <person name="Begun D."/>
            <person name="Bhutkar A."/>
            <person name="Blanco E."/>
            <person name="Bosak S.A."/>
            <person name="Bradley R.K."/>
            <person name="Brand A.D."/>
            <person name="Brent M.R."/>
            <person name="Brooks A.N."/>
            <person name="Brown R.H."/>
            <person name="Butlin R.K."/>
            <person name="Caggese C."/>
            <person name="Calvi B.R."/>
            <person name="Bernardo de Carvalho A."/>
            <person name="Caspi A."/>
            <person name="Castrezana S."/>
            <person name="Celniker S.E."/>
            <person name="Chang J.L."/>
            <person name="Chapple C."/>
            <person name="Chatterji S."/>
            <person name="Chinwalla A."/>
            <person name="Civetta A."/>
            <person name="Clifton S.W."/>
            <person name="Comeron J.M."/>
            <person name="Costello J.C."/>
            <person name="Coyne J.A."/>
            <person name="Daub J."/>
            <person name="David R.G."/>
            <person name="Delcher A.L."/>
            <person name="Delehaunty K."/>
            <person name="Do C.B."/>
            <person name="Ebling H."/>
            <person name="Edwards K."/>
            <person name="Eickbush T."/>
            <person name="Evans J.D."/>
            <person name="Filipski A."/>
            <person name="Findeiss S."/>
            <person name="Freyhult E."/>
            <person name="Fulton L."/>
            <person name="Fulton R."/>
            <person name="Garcia A.C."/>
            <person name="Gardiner A."/>
            <person name="Garfield D.A."/>
            <person name="Garvin B.E."/>
            <person name="Gibson G."/>
            <person name="Gilbert D."/>
            <person name="Gnerre S."/>
            <person name="Godfrey J."/>
            <person name="Good R."/>
            <person name="Gotea V."/>
            <person name="Gravely B."/>
            <person name="Greenberg A.J."/>
            <person name="Griffiths-Jones S."/>
            <person name="Gross S."/>
            <person name="Guigo R."/>
            <person name="Gustafson E.A."/>
            <person name="Haerty W."/>
            <person name="Hahn M.W."/>
            <person name="Halligan D.L."/>
            <person name="Halpern A.L."/>
            <person name="Halter G.M."/>
            <person name="Han M.V."/>
            <person name="Heger A."/>
            <person name="Hillier L."/>
            <person name="Hinrichs A.S."/>
            <person name="Holmes I."/>
            <person name="Hoskins R.A."/>
            <person name="Hubisz M.J."/>
            <person name="Hultmark D."/>
            <person name="Huntley M.A."/>
            <person name="Jaffe D.B."/>
            <person name="Jagadeeshan S."/>
            <person name="Jeck W.R."/>
            <person name="Johnson J."/>
            <person name="Jones C.D."/>
            <person name="Jordan W.C."/>
            <person name="Karpen G.H."/>
            <person name="Kataoka E."/>
            <person name="Keightley P.D."/>
            <person name="Kheradpour P."/>
            <person name="Kirkness E.F."/>
            <person name="Koerich L.B."/>
            <person name="Kristiansen K."/>
            <person name="Kudrna D."/>
            <person name="Kulathinal R.J."/>
            <person name="Kumar S."/>
            <person name="Kwok R."/>
            <person name="Lander E."/>
            <person name="Langley C.H."/>
            <person name="Lapoint R."/>
            <person name="Lazzaro B.P."/>
            <person name="Lee S.J."/>
            <person name="Levesque L."/>
            <person name="Li R."/>
            <person name="Lin C.F."/>
            <person name="Lin M.F."/>
            <person name="Lindblad-Toh K."/>
            <person name="Llopart A."/>
            <person name="Long M."/>
            <person name="Low L."/>
            <person name="Lozovsky E."/>
            <person name="Lu J."/>
            <person name="Luo M."/>
            <person name="Machado C.A."/>
            <person name="Makalowski W."/>
            <person name="Marzo M."/>
            <person name="Matsuda M."/>
            <person name="Matzkin L."/>
            <person name="McAllister B."/>
            <person name="McBride C.S."/>
            <person name="McKernan B."/>
            <person name="McKernan K."/>
            <person name="Mendez-Lago M."/>
            <person name="Minx P."/>
            <person name="Mollenhauer M.U."/>
            <person name="Montooth K."/>
            <person name="Mount S.M."/>
            <person name="Mu X."/>
            <person name="Myers E."/>
            <person name="Negre B."/>
            <person name="Newfeld S."/>
            <person name="Nielsen R."/>
            <person name="Noor M.A."/>
            <person name="O'Grady P."/>
            <person name="Pachter L."/>
            <person name="Papaceit M."/>
            <person name="Parisi M.J."/>
            <person name="Parisi M."/>
            <person name="Parts L."/>
            <person name="Pedersen J.S."/>
            <person name="Pesole G."/>
            <person name="Phillippy A.M."/>
            <person name="Ponting C.P."/>
            <person name="Pop M."/>
            <person name="Porcelli D."/>
            <person name="Powell J.R."/>
            <person name="Prohaska S."/>
            <person name="Pruitt K."/>
            <person name="Puig M."/>
            <person name="Quesneville H."/>
            <person name="Ram K.R."/>
            <person name="Rand D."/>
            <person name="Rasmussen M.D."/>
            <person name="Reed L.K."/>
            <person name="Reenan R."/>
            <person name="Reily A."/>
            <person name="Remington K.A."/>
            <person name="Rieger T.T."/>
            <person name="Ritchie M.G."/>
            <person name="Robin C."/>
            <person name="Rogers Y.H."/>
            <person name="Rohde C."/>
            <person name="Rozas J."/>
            <person name="Rubenfield M.J."/>
            <person name="Ruiz A."/>
            <person name="Russo S."/>
            <person name="Salzberg S.L."/>
            <person name="Sanchez-Gracia A."/>
            <person name="Saranga D.J."/>
            <person name="Sato H."/>
            <person name="Schaeffer S.W."/>
            <person name="Schatz M.C."/>
            <person name="Schlenke T."/>
            <person name="Schwartz R."/>
            <person name="Segarra C."/>
            <person name="Singh R.S."/>
            <person name="Sirot L."/>
            <person name="Sirota M."/>
            <person name="Sisneros N.B."/>
            <person name="Smith C.D."/>
            <person name="Smith T.F."/>
            <person name="Spieth J."/>
            <person name="Stage D.E."/>
            <person name="Stark A."/>
            <person name="Stephan W."/>
            <person name="Strausberg R.L."/>
            <person name="Strempel S."/>
            <person name="Sturgill D."/>
            <person name="Sutton G."/>
            <person name="Sutton G.G."/>
            <person name="Tao W."/>
            <person name="Teichmann S."/>
            <person name="Tobari Y.N."/>
            <person name="Tomimura Y."/>
            <person name="Tsolas J.M."/>
            <person name="Valente V.L."/>
            <person name="Venter E."/>
            <person name="Venter J.C."/>
            <person name="Vicario S."/>
            <person name="Vieira F.G."/>
            <person name="Vilella A.J."/>
            <person name="Villasante A."/>
            <person name="Walenz B."/>
            <person name="Wang J."/>
            <person name="Wasserman M."/>
            <person name="Watts T."/>
            <person name="Wilson D."/>
            <person name="Wilson R.K."/>
            <person name="Wing R.A."/>
            <person name="Wolfner M.F."/>
            <person name="Wong A."/>
            <person name="Wong G.K."/>
            <person name="Wu C.I."/>
            <person name="Wu G."/>
            <person name="Yamamoto D."/>
            <person name="Yang H.P."/>
            <person name="Yang S.P."/>
            <person name="Yorke J.A."/>
            <person name="Yoshida K."/>
            <person name="Zdobnov E."/>
            <person name="Zhang P."/>
            <person name="Zhang Y."/>
            <person name="Zimin A.V."/>
            <person name="Baldwin J."/>
            <person name="Abdouelleil A."/>
            <person name="Abdulkadir J."/>
            <person name="Abebe A."/>
            <person name="Abera B."/>
            <person name="Abreu J."/>
            <person name="Acer S.C."/>
            <person name="Aftuck L."/>
            <person name="Alexander A."/>
            <person name="An P."/>
            <person name="Anderson E."/>
            <person name="Anderson S."/>
            <person name="Arachi H."/>
            <person name="Azer M."/>
            <person name="Bachantsang P."/>
            <person name="Barry A."/>
            <person name="Bayul T."/>
            <person name="Berlin A."/>
            <person name="Bessette D."/>
            <person name="Bloom T."/>
            <person name="Blye J."/>
            <person name="Boguslavskiy L."/>
            <person name="Bonnet C."/>
            <person name="Boukhgalter B."/>
            <person name="Bourzgui I."/>
            <person name="Brown A."/>
            <person name="Cahill P."/>
            <person name="Channer S."/>
            <person name="Cheshatsang Y."/>
            <person name="Chuda L."/>
            <person name="Citroen M."/>
            <person name="Collymore A."/>
            <person name="Cooke P."/>
            <person name="Costello M."/>
            <person name="D'Aco K."/>
            <person name="Daza R."/>
            <person name="De Haan G."/>
            <person name="DeGray S."/>
            <person name="DeMaso C."/>
            <person name="Dhargay N."/>
            <person name="Dooley K."/>
            <person name="Dooley E."/>
            <person name="Doricent M."/>
            <person name="Dorje P."/>
            <person name="Dorjee K."/>
            <person name="Dupes A."/>
            <person name="Elong R."/>
            <person name="Falk J."/>
            <person name="Farina A."/>
            <person name="Faro S."/>
            <person name="Ferguson D."/>
            <person name="Fisher S."/>
            <person name="Foley C.D."/>
            <person name="Franke A."/>
            <person name="Friedrich D."/>
            <person name="Gadbois L."/>
            <person name="Gearin G."/>
            <person name="Gearin C.R."/>
            <person name="Giannoukos G."/>
            <person name="Goode T."/>
            <person name="Graham J."/>
            <person name="Grandbois E."/>
            <person name="Grewal S."/>
            <person name="Gyaltsen K."/>
            <person name="Hafez N."/>
            <person name="Hagos B."/>
            <person name="Hall J."/>
            <person name="Henson C."/>
            <person name="Hollinger A."/>
            <person name="Honan T."/>
            <person name="Huard M.D."/>
            <person name="Hughes L."/>
            <person name="Hurhula B."/>
            <person name="Husby M.E."/>
            <person name="Kamat A."/>
            <person name="Kanga B."/>
            <person name="Kashin S."/>
            <person name="Khazanovich D."/>
            <person name="Kisner P."/>
            <person name="Lance K."/>
            <person name="Lara M."/>
            <person name="Lee W."/>
            <person name="Lennon N."/>
            <person name="Letendre F."/>
            <person name="LeVine R."/>
            <person name="Lipovsky A."/>
            <person name="Liu X."/>
            <person name="Liu J."/>
            <person name="Liu S."/>
            <person name="Lokyitsang T."/>
            <person name="Lokyitsang Y."/>
            <person name="Lubonja R."/>
            <person name="Lui A."/>
            <person name="MacDonald P."/>
            <person name="Magnisalis V."/>
            <person name="Maru K."/>
            <person name="Matthews C."/>
            <person name="McCusker W."/>
            <person name="McDonough S."/>
            <person name="Mehta T."/>
            <person name="Meldrim J."/>
            <person name="Meneus L."/>
            <person name="Mihai O."/>
            <person name="Mihalev A."/>
            <person name="Mihova T."/>
            <person name="Mittelman R."/>
            <person name="Mlenga V."/>
            <person name="Montmayeur A."/>
            <person name="Mulrain L."/>
            <person name="Navidi A."/>
            <person name="Naylor J."/>
            <person name="Negash T."/>
            <person name="Nguyen T."/>
            <person name="Nguyen N."/>
            <person name="Nicol R."/>
            <person name="Norbu C."/>
            <person name="Norbu N."/>
            <person name="Novod N."/>
            <person name="O'Neill B."/>
            <person name="Osman S."/>
            <person name="Markiewicz E."/>
            <person name="Oyono O.L."/>
            <person name="Patti C."/>
            <person name="Phunkhang P."/>
            <person name="Pierre F."/>
            <person name="Priest M."/>
            <person name="Raghuraman S."/>
            <person name="Rege F."/>
            <person name="Reyes R."/>
            <person name="Rise C."/>
            <person name="Rogov P."/>
            <person name="Ross K."/>
            <person name="Ryan E."/>
            <person name="Settipalli S."/>
            <person name="Shea T."/>
            <person name="Sherpa N."/>
            <person name="Shi L."/>
            <person name="Shih D."/>
            <person name="Sparrow T."/>
            <person name="Spaulding J."/>
            <person name="Stalker J."/>
            <person name="Stange-Thomann N."/>
            <person name="Stavropoulos S."/>
            <person name="Stone C."/>
            <person name="Strader C."/>
            <person name="Tesfaye S."/>
            <person name="Thomson T."/>
            <person name="Thoulutsang Y."/>
            <person name="Thoulutsang D."/>
            <person name="Topham K."/>
            <person name="Topping I."/>
            <person name="Tsamla T."/>
            <person name="Vassiliev H."/>
            <person name="Vo A."/>
            <person name="Wangchuk T."/>
            <person name="Wangdi T."/>
            <person name="Weiand M."/>
            <person name="Wilkinson J."/>
            <person name="Wilson A."/>
            <person name="Yadav S."/>
            <person name="Young G."/>
            <person name="Yu Q."/>
            <person name="Zembek L."/>
            <person name="Zhong D."/>
            <person name="Zimmer A."/>
            <person name="Zwirko Z."/>
            <person name="Jaffe D.B."/>
            <person name="Alvarez P."/>
            <person name="Brockman W."/>
            <person name="Butler J."/>
            <person name="Chin C."/>
            <person name="Gnerre S."/>
            <person name="Grabherr M."/>
            <person name="Kleber M."/>
            <person name="Mauceli E."/>
            <person name="MacCallum I."/>
        </authorList>
    </citation>
    <scope>NUCLEOTIDE SEQUENCE [LARGE SCALE GENOMIC DNA]</scope>
    <source>
        <strain evidence="5">Rob3c / Tucson 14021-0248.25</strain>
    </source>
</reference>
<dbReference type="SUPFAM" id="SSF53335">
    <property type="entry name" value="S-adenosyl-L-methionine-dependent methyltransferases"/>
    <property type="match status" value="1"/>
</dbReference>
<organism evidence="5">
    <name type="scientific">Drosophila sechellia</name>
    <name type="common">Fruit fly</name>
    <dbReference type="NCBI Taxonomy" id="7238"/>
    <lineage>
        <taxon>Eukaryota</taxon>
        <taxon>Metazoa</taxon>
        <taxon>Ecdysozoa</taxon>
        <taxon>Arthropoda</taxon>
        <taxon>Hexapoda</taxon>
        <taxon>Insecta</taxon>
        <taxon>Pterygota</taxon>
        <taxon>Neoptera</taxon>
        <taxon>Endopterygota</taxon>
        <taxon>Diptera</taxon>
        <taxon>Brachycera</taxon>
        <taxon>Muscomorpha</taxon>
        <taxon>Ephydroidea</taxon>
        <taxon>Drosophilidae</taxon>
        <taxon>Drosophila</taxon>
        <taxon>Sophophora</taxon>
    </lineage>
</organism>
<dbReference type="AlphaFoldDB" id="B4ICG7"/>
<accession>B4ICG7</accession>
<evidence type="ECO:0000256" key="2">
    <source>
        <dbReference type="ARBA" id="ARBA00022679"/>
    </source>
</evidence>
<evidence type="ECO:0000313" key="5">
    <source>
        <dbReference type="Proteomes" id="UP000001292"/>
    </source>
</evidence>
<dbReference type="PANTHER" id="PTHR13069">
    <property type="entry name" value="ALKYLATED DNA REPAIR PROTEIN ALKB HOMOLOG 8"/>
    <property type="match status" value="1"/>
</dbReference>
<keyword evidence="2" id="KW-0808">Transferase</keyword>
<dbReference type="OMA" id="TTSDKCY"/>
<name>B4ICG7_DROSE</name>
<dbReference type="PANTHER" id="PTHR13069:SF37">
    <property type="entry name" value="FIRE DANCER"/>
    <property type="match status" value="1"/>
</dbReference>
<sequence length="214" mass="21566">MKVTDALQSGRRKPLPVDEVCPSTIYDKCHTTTGAAAPAAAATMTKQLTTATATNAASSIGQAGDLAPTVISPTAPATLATGGSGGAGGAGGCSGSGGIVSPVSEATKTAPPPQPVEEKPSSSDASGRSAALERAYVHDVYEHCEEPTGPVRPRMAHFLSGLDPGSVVCDVGCGSGRYLTQCNPAICTIGVERCYRLSKVAHEKGGEQKVEKGK</sequence>
<keyword evidence="1" id="KW-0489">Methyltransferase</keyword>
<evidence type="ECO:0000256" key="3">
    <source>
        <dbReference type="SAM" id="MobiDB-lite"/>
    </source>
</evidence>
<dbReference type="GO" id="GO:0002098">
    <property type="term" value="P:tRNA wobble uridine modification"/>
    <property type="evidence" value="ECO:0007669"/>
    <property type="project" value="TreeGrafter"/>
</dbReference>
<gene>
    <name evidence="4" type="primary">Dsec\GM10286</name>
    <name evidence="4" type="ORF">Dsec_GM10286</name>
</gene>
<evidence type="ECO:0000256" key="1">
    <source>
        <dbReference type="ARBA" id="ARBA00022603"/>
    </source>
</evidence>
<dbReference type="EMBL" id="CH480828">
    <property type="protein sequence ID" value="EDW45063.1"/>
    <property type="molecule type" value="Genomic_DNA"/>
</dbReference>
<dbReference type="STRING" id="7238.B4ICG7"/>
<proteinExistence type="predicted"/>